<dbReference type="GO" id="GO:0006935">
    <property type="term" value="P:chemotaxis"/>
    <property type="evidence" value="ECO:0007669"/>
    <property type="project" value="InterPro"/>
</dbReference>
<dbReference type="GO" id="GO:0007165">
    <property type="term" value="P:signal transduction"/>
    <property type="evidence" value="ECO:0007669"/>
    <property type="project" value="UniProtKB-KW"/>
</dbReference>
<evidence type="ECO:0000256" key="3">
    <source>
        <dbReference type="ARBA" id="ARBA00022481"/>
    </source>
</evidence>
<evidence type="ECO:0000256" key="5">
    <source>
        <dbReference type="ARBA" id="ARBA00022989"/>
    </source>
</evidence>
<dbReference type="InterPro" id="IPR033480">
    <property type="entry name" value="sCache_2"/>
</dbReference>
<keyword evidence="2" id="KW-1003">Cell membrane</keyword>
<comment type="subcellular location">
    <subcellularLocation>
        <location evidence="1">Cell membrane</location>
        <topology evidence="1">Multi-pass membrane protein</topology>
    </subcellularLocation>
</comment>
<feature type="transmembrane region" description="Helical" evidence="10">
    <location>
        <begin position="182"/>
        <end position="207"/>
    </location>
</feature>
<evidence type="ECO:0000256" key="1">
    <source>
        <dbReference type="ARBA" id="ARBA00004651"/>
    </source>
</evidence>
<dbReference type="InterPro" id="IPR004089">
    <property type="entry name" value="MCPsignal_dom"/>
</dbReference>
<evidence type="ECO:0000256" key="7">
    <source>
        <dbReference type="ARBA" id="ARBA00029447"/>
    </source>
</evidence>
<dbReference type="SMART" id="SM00283">
    <property type="entry name" value="MA"/>
    <property type="match status" value="1"/>
</dbReference>
<evidence type="ECO:0000256" key="10">
    <source>
        <dbReference type="SAM" id="Phobius"/>
    </source>
</evidence>
<feature type="region of interest" description="Disordered" evidence="9">
    <location>
        <begin position="521"/>
        <end position="611"/>
    </location>
</feature>
<reference evidence="12 13" key="1">
    <citation type="submission" date="2019-04" db="EMBL/GenBank/DDBJ databases">
        <title>Trinickia sp. 7GSK02, isolated from subtropical forest soil.</title>
        <authorList>
            <person name="Gao Z.-H."/>
            <person name="Qiu L.-H."/>
        </authorList>
    </citation>
    <scope>NUCLEOTIDE SEQUENCE [LARGE SCALE GENOMIC DNA]</scope>
    <source>
        <strain evidence="12 13">7GSK02</strain>
    </source>
</reference>
<comment type="caution">
    <text evidence="12">The sequence shown here is derived from an EMBL/GenBank/DDBJ whole genome shotgun (WGS) entry which is preliminary data.</text>
</comment>
<evidence type="ECO:0000256" key="4">
    <source>
        <dbReference type="ARBA" id="ARBA00022692"/>
    </source>
</evidence>
<dbReference type="RefSeq" id="WP_136894484.1">
    <property type="nucleotide sequence ID" value="NZ_SWJE01000005.1"/>
</dbReference>
<protein>
    <recommendedName>
        <fullName evidence="11">Methyl-accepting transducer domain-containing protein</fullName>
    </recommendedName>
</protein>
<keyword evidence="13" id="KW-1185">Reference proteome</keyword>
<dbReference type="InterPro" id="IPR051310">
    <property type="entry name" value="MCP_chemotaxis"/>
</dbReference>
<dbReference type="CDD" id="cd11386">
    <property type="entry name" value="MCP_signal"/>
    <property type="match status" value="1"/>
</dbReference>
<dbReference type="Pfam" id="PF00015">
    <property type="entry name" value="MCPsignal"/>
    <property type="match status" value="1"/>
</dbReference>
<dbReference type="Gene3D" id="1.10.287.950">
    <property type="entry name" value="Methyl-accepting chemotaxis protein"/>
    <property type="match status" value="1"/>
</dbReference>
<evidence type="ECO:0000313" key="13">
    <source>
        <dbReference type="Proteomes" id="UP000305539"/>
    </source>
</evidence>
<evidence type="ECO:0000259" key="11">
    <source>
        <dbReference type="PROSITE" id="PS50111"/>
    </source>
</evidence>
<dbReference type="PANTHER" id="PTHR43531">
    <property type="entry name" value="PROTEIN ICFG"/>
    <property type="match status" value="1"/>
</dbReference>
<keyword evidence="5 10" id="KW-1133">Transmembrane helix</keyword>
<dbReference type="InterPro" id="IPR004090">
    <property type="entry name" value="Chemotax_Me-accpt_rcpt"/>
</dbReference>
<dbReference type="FunFam" id="1.10.287.950:FF:000001">
    <property type="entry name" value="Methyl-accepting chemotaxis sensory transducer"/>
    <property type="match status" value="1"/>
</dbReference>
<dbReference type="GO" id="GO:0005886">
    <property type="term" value="C:plasma membrane"/>
    <property type="evidence" value="ECO:0007669"/>
    <property type="project" value="UniProtKB-SubCell"/>
</dbReference>
<keyword evidence="6 10" id="KW-0472">Membrane</keyword>
<dbReference type="PRINTS" id="PR00260">
    <property type="entry name" value="CHEMTRNSDUCR"/>
</dbReference>
<feature type="compositionally biased region" description="Low complexity" evidence="9">
    <location>
        <begin position="533"/>
        <end position="554"/>
    </location>
</feature>
<evidence type="ECO:0000256" key="9">
    <source>
        <dbReference type="SAM" id="MobiDB-lite"/>
    </source>
</evidence>
<keyword evidence="8" id="KW-0807">Transducer</keyword>
<feature type="domain" description="Methyl-accepting transducer" evidence="11">
    <location>
        <begin position="271"/>
        <end position="500"/>
    </location>
</feature>
<dbReference type="Gene3D" id="3.30.450.20">
    <property type="entry name" value="PAS domain"/>
    <property type="match status" value="1"/>
</dbReference>
<accession>A0A4U1I820</accession>
<dbReference type="Pfam" id="PF17200">
    <property type="entry name" value="sCache_2"/>
    <property type="match status" value="1"/>
</dbReference>
<dbReference type="PANTHER" id="PTHR43531:SF14">
    <property type="entry name" value="METHYL-ACCEPTING CHEMOTAXIS PROTEIN I-RELATED"/>
    <property type="match status" value="1"/>
</dbReference>
<keyword evidence="4 10" id="KW-0812">Transmembrane</keyword>
<evidence type="ECO:0000313" key="12">
    <source>
        <dbReference type="EMBL" id="TKC89582.1"/>
    </source>
</evidence>
<evidence type="ECO:0000256" key="8">
    <source>
        <dbReference type="PROSITE-ProRule" id="PRU00284"/>
    </source>
</evidence>
<dbReference type="SMART" id="SM01049">
    <property type="entry name" value="Cache_2"/>
    <property type="match status" value="1"/>
</dbReference>
<evidence type="ECO:0000256" key="6">
    <source>
        <dbReference type="ARBA" id="ARBA00023136"/>
    </source>
</evidence>
<sequence>MNTMTLNRKLWLAVLLVWLGLLGVGLWSAIETRNTMLDDRKAALAGLGDAAQGVVKSYYALSQSGKMSEADAQREALARLAAMRYSGDGGYVFVSDSRPVVLMHPTQSDLVGKNMGDFKDPDGKLVFASILDATKATGHGFAQYQGRLLHSQERAPKITYATRFEPWDWTIATGVFIKDIDAAYYAMLLIHLGVVFAIGIVITLAMLQIIRSVRKSLGGEPEQAAELAAGIAEGDLTHAVVLRTDDSASMMAAMHRMQTRLARTIGEIRQSSESIASATQQIASGNGDLSQRTEQQAASLQETAASMEELTATVKQNADNARQASGLANNASEIATKGNEVVHRVIGTMGEINDSSQKIADIIGVIEGIAFQTNILALNAAVEAARAGEEGRGFAVVAGEVRNLAQRSAGAAKEIKALIGDSVERVNNGTALVSQAGTTMAEILQAVRRVTDIMGEIAAASEEQASGITQVGRAVTQMDEVTQQNAALVEQAAAAAASLQDQAARLRDSIAAFRVSESGQVTAKPAAVATPRPAVKPAASAGAKQASAGAPARASRAEAARKPAPAAGHSGPKGASAPAAAAPPASTSAPAATPSIRREPVTASDDDWTTF</sequence>
<dbReference type="Proteomes" id="UP000305539">
    <property type="component" value="Unassembled WGS sequence"/>
</dbReference>
<dbReference type="AlphaFoldDB" id="A0A4U1I820"/>
<dbReference type="SUPFAM" id="SSF58104">
    <property type="entry name" value="Methyl-accepting chemotaxis protein (MCP) signaling domain"/>
    <property type="match status" value="1"/>
</dbReference>
<comment type="similarity">
    <text evidence="7">Belongs to the methyl-accepting chemotaxis (MCP) protein family.</text>
</comment>
<organism evidence="12 13">
    <name type="scientific">Trinickia terrae</name>
    <dbReference type="NCBI Taxonomy" id="2571161"/>
    <lineage>
        <taxon>Bacteria</taxon>
        <taxon>Pseudomonadati</taxon>
        <taxon>Pseudomonadota</taxon>
        <taxon>Betaproteobacteria</taxon>
        <taxon>Burkholderiales</taxon>
        <taxon>Burkholderiaceae</taxon>
        <taxon>Trinickia</taxon>
    </lineage>
</organism>
<gene>
    <name evidence="12" type="ORF">FAZ69_11695</name>
</gene>
<dbReference type="PROSITE" id="PS50111">
    <property type="entry name" value="CHEMOTAXIS_TRANSDUC_2"/>
    <property type="match status" value="1"/>
</dbReference>
<dbReference type="EMBL" id="SWJE01000005">
    <property type="protein sequence ID" value="TKC89582.1"/>
    <property type="molecule type" value="Genomic_DNA"/>
</dbReference>
<proteinExistence type="inferred from homology"/>
<keyword evidence="3" id="KW-0488">Methylation</keyword>
<feature type="compositionally biased region" description="Low complexity" evidence="9">
    <location>
        <begin position="562"/>
        <end position="595"/>
    </location>
</feature>
<dbReference type="GO" id="GO:0004888">
    <property type="term" value="F:transmembrane signaling receptor activity"/>
    <property type="evidence" value="ECO:0007669"/>
    <property type="project" value="InterPro"/>
</dbReference>
<dbReference type="OrthoDB" id="8555762at2"/>
<name>A0A4U1I820_9BURK</name>
<evidence type="ECO:0000256" key="2">
    <source>
        <dbReference type="ARBA" id="ARBA00022475"/>
    </source>
</evidence>